<comment type="caution">
    <text evidence="1">The sequence shown here is derived from an EMBL/GenBank/DDBJ whole genome shotgun (WGS) entry which is preliminary data.</text>
</comment>
<dbReference type="Proteomes" id="UP001319080">
    <property type="component" value="Unassembled WGS sequence"/>
</dbReference>
<organism evidence="1 2">
    <name type="scientific">Dawidia cretensis</name>
    <dbReference type="NCBI Taxonomy" id="2782350"/>
    <lineage>
        <taxon>Bacteria</taxon>
        <taxon>Pseudomonadati</taxon>
        <taxon>Bacteroidota</taxon>
        <taxon>Cytophagia</taxon>
        <taxon>Cytophagales</taxon>
        <taxon>Chryseotaleaceae</taxon>
        <taxon>Dawidia</taxon>
    </lineage>
</organism>
<proteinExistence type="predicted"/>
<reference evidence="1 2" key="1">
    <citation type="submission" date="2021-05" db="EMBL/GenBank/DDBJ databases">
        <title>A Polyphasic approach of four new species of the genus Ohtaekwangia: Ohtaekwangia histidinii sp. nov., Ohtaekwangia cretensis sp. nov., Ohtaekwangia indiensis sp. nov., Ohtaekwangia reichenbachii sp. nov. from diverse environment.</title>
        <authorList>
            <person name="Octaviana S."/>
        </authorList>
    </citation>
    <scope>NUCLEOTIDE SEQUENCE [LARGE SCALE GENOMIC DNA]</scope>
    <source>
        <strain evidence="1 2">PWU5</strain>
    </source>
</reference>
<accession>A0AAP2GW04</accession>
<gene>
    <name evidence="1" type="ORF">KK062_24770</name>
</gene>
<dbReference type="AlphaFoldDB" id="A0AAP2GW04"/>
<protein>
    <submittedName>
        <fullName evidence="1">Uncharacterized protein</fullName>
    </submittedName>
</protein>
<keyword evidence="2" id="KW-1185">Reference proteome</keyword>
<dbReference type="RefSeq" id="WP_254087052.1">
    <property type="nucleotide sequence ID" value="NZ_JAHESE010000034.1"/>
</dbReference>
<evidence type="ECO:0000313" key="2">
    <source>
        <dbReference type="Proteomes" id="UP001319080"/>
    </source>
</evidence>
<dbReference type="EMBL" id="JAHESE010000034">
    <property type="protein sequence ID" value="MBT1711480.1"/>
    <property type="molecule type" value="Genomic_DNA"/>
</dbReference>
<evidence type="ECO:0000313" key="1">
    <source>
        <dbReference type="EMBL" id="MBT1711480.1"/>
    </source>
</evidence>
<name>A0AAP2GW04_9BACT</name>
<sequence>MSILFKRYKRIFRRNLQPVFAVLVAKRDGIPAGLWEEEVKHTLARVGENPVEYLGQDLPQQSLLLTILEEIEYEFLKEMRSSRHVTRSLQALPPTDA</sequence>